<dbReference type="EMBL" id="UINC01028490">
    <property type="protein sequence ID" value="SVB09560.1"/>
    <property type="molecule type" value="Genomic_DNA"/>
</dbReference>
<feature type="non-terminal residue" evidence="1">
    <location>
        <position position="1"/>
    </location>
</feature>
<accession>A0A382B6W7</accession>
<evidence type="ECO:0000313" key="1">
    <source>
        <dbReference type="EMBL" id="SVB09560.1"/>
    </source>
</evidence>
<proteinExistence type="predicted"/>
<organism evidence="1">
    <name type="scientific">marine metagenome</name>
    <dbReference type="NCBI Taxonomy" id="408172"/>
    <lineage>
        <taxon>unclassified sequences</taxon>
        <taxon>metagenomes</taxon>
        <taxon>ecological metagenomes</taxon>
    </lineage>
</organism>
<sequence length="30" mass="3534">MKVSVPHEVKLGSTQFDVAYKEDKMRLLHF</sequence>
<feature type="non-terminal residue" evidence="1">
    <location>
        <position position="30"/>
    </location>
</feature>
<dbReference type="AlphaFoldDB" id="A0A382B6W7"/>
<protein>
    <submittedName>
        <fullName evidence="1">Uncharacterized protein</fullName>
    </submittedName>
</protein>
<name>A0A382B6W7_9ZZZZ</name>
<gene>
    <name evidence="1" type="ORF">METZ01_LOCUS162414</name>
</gene>
<reference evidence="1" key="1">
    <citation type="submission" date="2018-05" db="EMBL/GenBank/DDBJ databases">
        <authorList>
            <person name="Lanie J.A."/>
            <person name="Ng W.-L."/>
            <person name="Kazmierczak K.M."/>
            <person name="Andrzejewski T.M."/>
            <person name="Davidsen T.M."/>
            <person name="Wayne K.J."/>
            <person name="Tettelin H."/>
            <person name="Glass J.I."/>
            <person name="Rusch D."/>
            <person name="Podicherti R."/>
            <person name="Tsui H.-C.T."/>
            <person name="Winkler M.E."/>
        </authorList>
    </citation>
    <scope>NUCLEOTIDE SEQUENCE</scope>
</reference>